<evidence type="ECO:0000256" key="1">
    <source>
        <dbReference type="ARBA" id="ARBA00009437"/>
    </source>
</evidence>
<evidence type="ECO:0000259" key="5">
    <source>
        <dbReference type="PROSITE" id="PS50931"/>
    </source>
</evidence>
<dbReference type="Proteomes" id="UP001432360">
    <property type="component" value="Plasmid pSchITTGS70d"/>
</dbReference>
<dbReference type="Pfam" id="PF03466">
    <property type="entry name" value="LysR_substrate"/>
    <property type="match status" value="1"/>
</dbReference>
<dbReference type="Pfam" id="PF00126">
    <property type="entry name" value="HTH_1"/>
    <property type="match status" value="1"/>
</dbReference>
<geneLocation type="plasmid" evidence="6 7">
    <name>pSchITTGS70d</name>
</geneLocation>
<dbReference type="InterPro" id="IPR058163">
    <property type="entry name" value="LysR-type_TF_proteobact-type"/>
</dbReference>
<evidence type="ECO:0000313" key="6">
    <source>
        <dbReference type="EMBL" id="WVT08027.1"/>
    </source>
</evidence>
<dbReference type="InterPro" id="IPR036388">
    <property type="entry name" value="WH-like_DNA-bd_sf"/>
</dbReference>
<sequence length="461" mass="50449">MSEIRLYLSQLPFNAALLCNVDQRSVQSLGKLGKRNEKKHVAYFPVEGLDLHVSRIIHPVCSSSRAFPLLSRHPLPNRLGVARDAFLVSTRRGPPAELKLTNAQLGARDFGRSAFRCFNGGLGSAVLGKLEARDHYTLDNPAHKCLGGHSICAGMSAMAIIGDKAAGLSAFVLTVETGSFSAASKLLGTTPSAVSKSVARLEQRLGAKLFRRSTRSLTLTVEGTAYYERTVPLLRGLEDAEEVVRSASTARGTLRVTMPSELGRILMDALTTDFLRAHPEIRLEVGWADRHVDLIREGYDLALRAGAPADSELNLRTLGELPMVLVASPEYLSEIGRPASIKELGSANHLRYVLGGRPFLIRFLDGEIIEPEGRLDLDSGFALRAAALNGFGVAYLLRCIVEADIKAGQLEVVLPSRPLKRVPLHFLHAFGRTPPLRARLFMDFVAEQIKPFLHDPRREDV</sequence>
<dbReference type="PANTHER" id="PTHR30537">
    <property type="entry name" value="HTH-TYPE TRANSCRIPTIONAL REGULATOR"/>
    <property type="match status" value="1"/>
</dbReference>
<accession>A0ABZ2BKP6</accession>
<keyword evidence="6" id="KW-0614">Plasmid</keyword>
<dbReference type="SUPFAM" id="SSF46785">
    <property type="entry name" value="Winged helix' DNA-binding domain"/>
    <property type="match status" value="1"/>
</dbReference>
<dbReference type="InterPro" id="IPR000847">
    <property type="entry name" value="LysR_HTH_N"/>
</dbReference>
<dbReference type="PANTHER" id="PTHR30537:SF5">
    <property type="entry name" value="HTH-TYPE TRANSCRIPTIONAL ACTIVATOR TTDR-RELATED"/>
    <property type="match status" value="1"/>
</dbReference>
<dbReference type="Gene3D" id="3.40.190.290">
    <property type="match status" value="1"/>
</dbReference>
<proteinExistence type="inferred from homology"/>
<dbReference type="PROSITE" id="PS50931">
    <property type="entry name" value="HTH_LYSR"/>
    <property type="match status" value="1"/>
</dbReference>
<dbReference type="EMBL" id="CP133152">
    <property type="protein sequence ID" value="WVT08027.1"/>
    <property type="molecule type" value="Genomic_DNA"/>
</dbReference>
<comment type="similarity">
    <text evidence="1">Belongs to the LysR transcriptional regulatory family.</text>
</comment>
<evidence type="ECO:0000256" key="2">
    <source>
        <dbReference type="ARBA" id="ARBA00023015"/>
    </source>
</evidence>
<feature type="domain" description="HTH lysR-type" evidence="5">
    <location>
        <begin position="163"/>
        <end position="220"/>
    </location>
</feature>
<keyword evidence="7" id="KW-1185">Reference proteome</keyword>
<dbReference type="InterPro" id="IPR005119">
    <property type="entry name" value="LysR_subst-bd"/>
</dbReference>
<name>A0ABZ2BKP6_9HYPH</name>
<dbReference type="Gene3D" id="1.10.10.10">
    <property type="entry name" value="Winged helix-like DNA-binding domain superfamily/Winged helix DNA-binding domain"/>
    <property type="match status" value="1"/>
</dbReference>
<evidence type="ECO:0000313" key="7">
    <source>
        <dbReference type="Proteomes" id="UP001432360"/>
    </source>
</evidence>
<evidence type="ECO:0000256" key="3">
    <source>
        <dbReference type="ARBA" id="ARBA00023125"/>
    </source>
</evidence>
<dbReference type="SUPFAM" id="SSF53850">
    <property type="entry name" value="Periplasmic binding protein-like II"/>
    <property type="match status" value="1"/>
</dbReference>
<keyword evidence="3" id="KW-0238">DNA-binding</keyword>
<dbReference type="CDD" id="cd08422">
    <property type="entry name" value="PBP2_CrgA_like"/>
    <property type="match status" value="1"/>
</dbReference>
<dbReference type="RefSeq" id="WP_331377035.1">
    <property type="nucleotide sequence ID" value="NZ_CP133152.1"/>
</dbReference>
<organism evidence="6 7">
    <name type="scientific">Sinorhizobium chiapasense</name>
    <dbReference type="NCBI Taxonomy" id="501572"/>
    <lineage>
        <taxon>Bacteria</taxon>
        <taxon>Pseudomonadati</taxon>
        <taxon>Pseudomonadota</taxon>
        <taxon>Alphaproteobacteria</taxon>
        <taxon>Hyphomicrobiales</taxon>
        <taxon>Rhizobiaceae</taxon>
        <taxon>Sinorhizobium/Ensifer group</taxon>
        <taxon>Sinorhizobium</taxon>
    </lineage>
</organism>
<keyword evidence="4" id="KW-0804">Transcription</keyword>
<gene>
    <name evidence="6" type="ORF">RB548_28115</name>
</gene>
<evidence type="ECO:0000256" key="4">
    <source>
        <dbReference type="ARBA" id="ARBA00023163"/>
    </source>
</evidence>
<reference evidence="6" key="1">
    <citation type="submission" date="2023-08" db="EMBL/GenBank/DDBJ databases">
        <title>Complete genome sequence of Sinorhizobium chiapanecum ITTG S70 isolated from Acaciella angustissima nodules in Chiapas-Mexico.</title>
        <authorList>
            <person name="Rincon-Rosales R."/>
            <person name="Rogel M.A."/>
            <person name="Rincon-Medina C.I."/>
            <person name="Guerrero G."/>
            <person name="Manzano-Gomez L.A."/>
            <person name="Lopez-Lopez A."/>
            <person name="Rincon Molina F.A."/>
            <person name="Martinez-Romero E."/>
        </authorList>
    </citation>
    <scope>NUCLEOTIDE SEQUENCE</scope>
    <source>
        <strain evidence="6">ITTG S70</strain>
        <plasmid evidence="6">pSchITTGS70d</plasmid>
    </source>
</reference>
<dbReference type="InterPro" id="IPR036390">
    <property type="entry name" value="WH_DNA-bd_sf"/>
</dbReference>
<protein>
    <submittedName>
        <fullName evidence="6">LysR family transcriptional regulator</fullName>
    </submittedName>
</protein>
<keyword evidence="2" id="KW-0805">Transcription regulation</keyword>